<protein>
    <submittedName>
        <fullName evidence="1">Uncharacterized protein</fullName>
    </submittedName>
</protein>
<dbReference type="HOGENOM" id="CLU_3058007_0_0_7"/>
<dbReference type="RefSeq" id="WP_013134820.1">
    <property type="nucleotide sequence ID" value="NC_014166.1"/>
</dbReference>
<dbReference type="AlphaFoldDB" id="D5V393"/>
<reference evidence="1 2" key="1">
    <citation type="journal article" date="2010" name="Stand. Genomic Sci.">
        <title>Complete genome sequence of Arcobacter nitrofigilis type strain (CI).</title>
        <authorList>
            <person name="Pati A."/>
            <person name="Gronow S."/>
            <person name="Lapidus A."/>
            <person name="Copeland A."/>
            <person name="Glavina Del Rio T."/>
            <person name="Nolan M."/>
            <person name="Lucas S."/>
            <person name="Tice H."/>
            <person name="Cheng J.F."/>
            <person name="Han C."/>
            <person name="Chertkov O."/>
            <person name="Bruce D."/>
            <person name="Tapia R."/>
            <person name="Goodwin L."/>
            <person name="Pitluck S."/>
            <person name="Liolios K."/>
            <person name="Ivanova N."/>
            <person name="Mavromatis K."/>
            <person name="Chen A."/>
            <person name="Palaniappan K."/>
            <person name="Land M."/>
            <person name="Hauser L."/>
            <person name="Chang Y.J."/>
            <person name="Jeffries C.D."/>
            <person name="Detter J.C."/>
            <person name="Rohde M."/>
            <person name="Goker M."/>
            <person name="Bristow J."/>
            <person name="Eisen J.A."/>
            <person name="Markowitz V."/>
            <person name="Hugenholtz P."/>
            <person name="Klenk H.P."/>
            <person name="Kyrpides N.C."/>
        </authorList>
    </citation>
    <scope>NUCLEOTIDE SEQUENCE [LARGE SCALE GENOMIC DNA]</scope>
    <source>
        <strain evidence="2">ATCC 33309 / DSM 7299 / CCUG 15893 / LMG 7604 / NCTC 12251 / CI</strain>
    </source>
</reference>
<organism evidence="1 2">
    <name type="scientific">Arcobacter nitrofigilis (strain ATCC 33309 / DSM 7299 / CCUG 15893 / LMG 7604 / NCTC 12251 / CI)</name>
    <name type="common">Campylobacter nitrofigilis</name>
    <dbReference type="NCBI Taxonomy" id="572480"/>
    <lineage>
        <taxon>Bacteria</taxon>
        <taxon>Pseudomonadati</taxon>
        <taxon>Campylobacterota</taxon>
        <taxon>Epsilonproteobacteria</taxon>
        <taxon>Campylobacterales</taxon>
        <taxon>Arcobacteraceae</taxon>
        <taxon>Arcobacter</taxon>
    </lineage>
</organism>
<proteinExistence type="predicted"/>
<accession>D5V393</accession>
<gene>
    <name evidence="1" type="ordered locus">Arnit_1012</name>
</gene>
<dbReference type="EMBL" id="CP001999">
    <property type="protein sequence ID" value="ADG92675.1"/>
    <property type="molecule type" value="Genomic_DNA"/>
</dbReference>
<dbReference type="Proteomes" id="UP000000939">
    <property type="component" value="Chromosome"/>
</dbReference>
<evidence type="ECO:0000313" key="1">
    <source>
        <dbReference type="EMBL" id="ADG92675.1"/>
    </source>
</evidence>
<evidence type="ECO:0000313" key="2">
    <source>
        <dbReference type="Proteomes" id="UP000000939"/>
    </source>
</evidence>
<name>D5V393_ARCNC</name>
<keyword evidence="2" id="KW-1185">Reference proteome</keyword>
<sequence length="53" mass="6259" precursor="true">MKTMFVLLIFISLIFIFKLNVKTDEKLLKSKEDVNLIFSSVYKSNLKAYKNKL</sequence>
<dbReference type="KEGG" id="ant:Arnit_1012"/>